<comment type="caution">
    <text evidence="1">The sequence shown here is derived from an EMBL/GenBank/DDBJ whole genome shotgun (WGS) entry which is preliminary data.</text>
</comment>
<dbReference type="EMBL" id="CM042011">
    <property type="protein sequence ID" value="KAI3768676.1"/>
    <property type="molecule type" value="Genomic_DNA"/>
</dbReference>
<keyword evidence="2" id="KW-1185">Reference proteome</keyword>
<accession>A0ACB9FCU9</accession>
<proteinExistence type="predicted"/>
<name>A0ACB9FCU9_CICIN</name>
<protein>
    <submittedName>
        <fullName evidence="1">Uncharacterized protein</fullName>
    </submittedName>
</protein>
<reference evidence="2" key="1">
    <citation type="journal article" date="2022" name="Mol. Ecol. Resour.">
        <title>The genomes of chicory, endive, great burdock and yacon provide insights into Asteraceae palaeo-polyploidization history and plant inulin production.</title>
        <authorList>
            <person name="Fan W."/>
            <person name="Wang S."/>
            <person name="Wang H."/>
            <person name="Wang A."/>
            <person name="Jiang F."/>
            <person name="Liu H."/>
            <person name="Zhao H."/>
            <person name="Xu D."/>
            <person name="Zhang Y."/>
        </authorList>
    </citation>
    <scope>NUCLEOTIDE SEQUENCE [LARGE SCALE GENOMIC DNA]</scope>
    <source>
        <strain evidence="2">cv. Punajuju</strain>
    </source>
</reference>
<dbReference type="Proteomes" id="UP001055811">
    <property type="component" value="Linkage Group LG03"/>
</dbReference>
<reference evidence="1 2" key="2">
    <citation type="journal article" date="2022" name="Mol. Ecol. Resour.">
        <title>The genomes of chicory, endive, great burdock and yacon provide insights into Asteraceae paleo-polyploidization history and plant inulin production.</title>
        <authorList>
            <person name="Fan W."/>
            <person name="Wang S."/>
            <person name="Wang H."/>
            <person name="Wang A."/>
            <person name="Jiang F."/>
            <person name="Liu H."/>
            <person name="Zhao H."/>
            <person name="Xu D."/>
            <person name="Zhang Y."/>
        </authorList>
    </citation>
    <scope>NUCLEOTIDE SEQUENCE [LARGE SCALE GENOMIC DNA]</scope>
    <source>
        <strain evidence="2">cv. Punajuju</strain>
        <tissue evidence="1">Leaves</tissue>
    </source>
</reference>
<gene>
    <name evidence="1" type="ORF">L2E82_19506</name>
</gene>
<evidence type="ECO:0000313" key="2">
    <source>
        <dbReference type="Proteomes" id="UP001055811"/>
    </source>
</evidence>
<evidence type="ECO:0000313" key="1">
    <source>
        <dbReference type="EMBL" id="KAI3768676.1"/>
    </source>
</evidence>
<organism evidence="1 2">
    <name type="scientific">Cichorium intybus</name>
    <name type="common">Chicory</name>
    <dbReference type="NCBI Taxonomy" id="13427"/>
    <lineage>
        <taxon>Eukaryota</taxon>
        <taxon>Viridiplantae</taxon>
        <taxon>Streptophyta</taxon>
        <taxon>Embryophyta</taxon>
        <taxon>Tracheophyta</taxon>
        <taxon>Spermatophyta</taxon>
        <taxon>Magnoliopsida</taxon>
        <taxon>eudicotyledons</taxon>
        <taxon>Gunneridae</taxon>
        <taxon>Pentapetalae</taxon>
        <taxon>asterids</taxon>
        <taxon>campanulids</taxon>
        <taxon>Asterales</taxon>
        <taxon>Asteraceae</taxon>
        <taxon>Cichorioideae</taxon>
        <taxon>Cichorieae</taxon>
        <taxon>Cichoriinae</taxon>
        <taxon>Cichorium</taxon>
    </lineage>
</organism>
<sequence length="1340" mass="154024">MNDDKVKVPIFDGHYEHWSEMMEILLRAKQVWNLIDPGIREPTVGVAQSEAEKKKLEELRMKDLQVKHYLYQAIDRVTFEQILDRKTSKAVWESMRKRFAGNDRVKKSMLQKLRRDFEVIEMKANETIPEYFGRVLTISNQMRSNGESMADVKIVEKILRTLTERYTYVVVSIEESKDIEKMSIEELQSTLIVHEQKFKKGEREEEQALRVDAGDSSNTIGRGRGRHNFRGRGRGRGRQSFNKETIECYNCHKLGHYSYECPNAKEANYAGFDANEEIMLMADGGEGDSGCMVHVKRENKGLLWFLDSGCSNHMCGDKGRFVDLDQSFSNTVKLGNNTRMKVEGKGNMKLILNGITFVIKDVYFVPELKNNLLSIGQLQQKGLSFLFQSGMCKVFHQDRGLIFQSSMSSNRMYPLNEDASETTEQITDECMYSNNDGLGKLWHERLGHISKTSMKTLQHKEMVRDLPEFIIDTSVCKDCMVGKQTKEAIPRSSSWRAEEILELVHSDICGPINPISNTGKKYFLSFIDDYSRKGWVYLLTEKSQALESFKDFKDKVEKETGKVVKALRTDRGGEYLSNEFSKFCREHGIRRQLTTSFTPQQNGVTERKNRTVINMVVTLLSAKNMPKMFWAEATVWSFYVLNRSTTKALSDITPQEAWSGLKPTVSHFRVWGCLAHVHIPKEKRTKLDNKSCICVLTGVSEESKAYRLINPETMKVVISKDVVFEEHKGWDWSQGKKVQADDEDLSWGNYDFTDDYIIINDHGAEVQDLDESDQVTNDPGPSNTLAREGRQRRPPSYLQDYVTGDELDSDEEEANMMKMADQDPVYYDEAIKEPKWKIAMDREIEMIEKNETWSLVDLPKEAKCIGVKWVFKTKLNEKGEVQKHKARLVARGYGQEYGIDYLKVYAPVARMDTIRLMLALAAQRDWSIYQMDVKSAFLHGTLQEDVYVQQPQGYVVKDNEQKVYKLHKALYGLKQAPRAWYSRIEAYFVNEGFTRSRSEHTLFIKQEGDKLLFVNIYVDDLLFTGNDEKMMEDFKVSMKSEFEMTDLGKMRYFLGIEVIQNSAGIHISQRKYAVEMLTRFKMMECNAVVNPMVPGCRLSHDEGEPVDETLFKQLVGSLMYITITRPDVQFVVSYISRFMSKPTESHFAAAKRVLRYIQGTLDYGIWYKRKGKGKMEIFTDSDFAGDLTDRKSTSGYAVLWDGAAVSWSSKKQSIVALSSTEAEYVAAASCACQVVWIREILEEMGMQPIRGSVIKCDNTSAIQLSRNPVFHGRCKHIGVRFHFLRELVGNGTVRLEYVETKEQVADILTKPLHRDTFERLRDRLGVCSLKGKHDNDTGHV</sequence>